<proteinExistence type="predicted"/>
<dbReference type="EMBL" id="DTMF01000062">
    <property type="protein sequence ID" value="HGF33230.1"/>
    <property type="molecule type" value="Genomic_DNA"/>
</dbReference>
<dbReference type="AlphaFoldDB" id="A0A7C3Z7A4"/>
<comment type="caution">
    <text evidence="1">The sequence shown here is derived from an EMBL/GenBank/DDBJ whole genome shotgun (WGS) entry which is preliminary data.</text>
</comment>
<dbReference type="Pfam" id="PF07900">
    <property type="entry name" value="DUF1670"/>
    <property type="match status" value="2"/>
</dbReference>
<reference evidence="1" key="1">
    <citation type="journal article" date="2020" name="mSystems">
        <title>Genome- and Community-Level Interaction Insights into Carbon Utilization and Element Cycling Functions of Hydrothermarchaeota in Hydrothermal Sediment.</title>
        <authorList>
            <person name="Zhou Z."/>
            <person name="Liu Y."/>
            <person name="Xu W."/>
            <person name="Pan J."/>
            <person name="Luo Z.H."/>
            <person name="Li M."/>
        </authorList>
    </citation>
    <scope>NUCLEOTIDE SEQUENCE [LARGE SCALE GENOMIC DNA]</scope>
    <source>
        <strain evidence="1">SpSt-897</strain>
    </source>
</reference>
<protein>
    <submittedName>
        <fullName evidence="1">DUF1670 domain-containing protein</fullName>
    </submittedName>
</protein>
<gene>
    <name evidence="1" type="ORF">ENW96_02430</name>
</gene>
<name>A0A7C3Z7A4_9BACT</name>
<dbReference type="InterPro" id="IPR012872">
    <property type="entry name" value="DUF1670"/>
</dbReference>
<organism evidence="1">
    <name type="scientific">Desulfobacca acetoxidans</name>
    <dbReference type="NCBI Taxonomy" id="60893"/>
    <lineage>
        <taxon>Bacteria</taxon>
        <taxon>Pseudomonadati</taxon>
        <taxon>Thermodesulfobacteriota</taxon>
        <taxon>Desulfobaccia</taxon>
        <taxon>Desulfobaccales</taxon>
        <taxon>Desulfobaccaceae</taxon>
        <taxon>Desulfobacca</taxon>
    </lineage>
</organism>
<accession>A0A7C3Z7A4</accession>
<evidence type="ECO:0000313" key="1">
    <source>
        <dbReference type="EMBL" id="HGF33230.1"/>
    </source>
</evidence>
<sequence>MGRPTFFRQRMLTQTASLEAKGLFNYLVSEVRARREVPLEEAILLARDIQDYLEHNLLDRALGEIEFSAINGRDNHQKRGRAGQEEKLVRLEVVAEEDIELMSEFGTVAFHQGRLARLIEEAWAQGAILDGPRLCVLFPETHRGIRSLLQALWEKGAYLPVAGMKKANRDLMQDLRGVLVIDRYLGGGDLTAIRRELAVSISRWHRWWHDFKEMVVNGGRQVRQLPRELGTPVEVVESWRKLWVRHLEEDPSLPCRLGLDRSDLRRDGQGTWSRRAFEELLCQRHGYSPAAAEQMLDELKDLADRLNREQRSPGAIVYQAVSDREPAGKKLAECELKTVVLDYVVPDDWELMTRDNTQALKWSRLVRLATQARAQGATLSQPDLALLLGLSTRSVQGLLKAHPNVVVPTRGLVTDMGPVPSHVDKIISLYMDGYTETEIVRRTGHSYDSVENYLLDFARVAYLTEQGLPVPAIRKVLGCSRRLVEKHVNLYREFSGPDHAFMMAKVRRLAEAHPVKKKQHAKEE</sequence>